<dbReference type="AlphaFoldDB" id="A0A926DXP4"/>
<gene>
    <name evidence="2" type="ORF">H8711_00990</name>
</gene>
<keyword evidence="3" id="KW-1185">Reference proteome</keyword>
<feature type="transmembrane region" description="Helical" evidence="1">
    <location>
        <begin position="136"/>
        <end position="160"/>
    </location>
</feature>
<feature type="transmembrane region" description="Helical" evidence="1">
    <location>
        <begin position="37"/>
        <end position="55"/>
    </location>
</feature>
<feature type="transmembrane region" description="Helical" evidence="1">
    <location>
        <begin position="104"/>
        <end position="129"/>
    </location>
</feature>
<feature type="transmembrane region" description="Helical" evidence="1">
    <location>
        <begin position="12"/>
        <end position="31"/>
    </location>
</feature>
<evidence type="ECO:0000313" key="2">
    <source>
        <dbReference type="EMBL" id="MBC8545512.1"/>
    </source>
</evidence>
<dbReference type="Gene3D" id="1.10.1760.20">
    <property type="match status" value="1"/>
</dbReference>
<comment type="caution">
    <text evidence="2">The sequence shown here is derived from an EMBL/GenBank/DDBJ whole genome shotgun (WGS) entry which is preliminary data.</text>
</comment>
<organism evidence="2 3">
    <name type="scientific">Ligaoa zhengdingensis</name>
    <dbReference type="NCBI Taxonomy" id="2763658"/>
    <lineage>
        <taxon>Bacteria</taxon>
        <taxon>Bacillati</taxon>
        <taxon>Bacillota</taxon>
        <taxon>Clostridia</taxon>
        <taxon>Eubacteriales</taxon>
        <taxon>Oscillospiraceae</taxon>
        <taxon>Ligaoa</taxon>
    </lineage>
</organism>
<name>A0A926DXP4_9FIRM</name>
<dbReference type="PIRSF" id="PIRSF027391">
    <property type="entry name" value="Hpre_diP_synt_I"/>
    <property type="match status" value="1"/>
</dbReference>
<dbReference type="InterPro" id="IPR014535">
    <property type="entry name" value="Hpre_diP_synt_I"/>
</dbReference>
<dbReference type="Pfam" id="PF07456">
    <property type="entry name" value="Hpre_diP_synt_I"/>
    <property type="match status" value="1"/>
</dbReference>
<accession>A0A926DXP4</accession>
<dbReference type="EMBL" id="JACRST010000001">
    <property type="protein sequence ID" value="MBC8545512.1"/>
    <property type="molecule type" value="Genomic_DNA"/>
</dbReference>
<protein>
    <submittedName>
        <fullName evidence="2">Gx transporter family protein</fullName>
    </submittedName>
</protein>
<dbReference type="Proteomes" id="UP000653127">
    <property type="component" value="Unassembled WGS sequence"/>
</dbReference>
<keyword evidence="1" id="KW-0812">Transmembrane</keyword>
<dbReference type="RefSeq" id="WP_249281665.1">
    <property type="nucleotide sequence ID" value="NZ_JACRST010000001.1"/>
</dbReference>
<keyword evidence="1" id="KW-0472">Membrane</keyword>
<keyword evidence="1" id="KW-1133">Transmembrane helix</keyword>
<proteinExistence type="predicted"/>
<reference evidence="2" key="1">
    <citation type="submission" date="2020-08" db="EMBL/GenBank/DDBJ databases">
        <title>Genome public.</title>
        <authorList>
            <person name="Liu C."/>
            <person name="Sun Q."/>
        </authorList>
    </citation>
    <scope>NUCLEOTIDE SEQUENCE</scope>
    <source>
        <strain evidence="2">NSJ-31</strain>
    </source>
</reference>
<evidence type="ECO:0000313" key="3">
    <source>
        <dbReference type="Proteomes" id="UP000653127"/>
    </source>
</evidence>
<dbReference type="InterPro" id="IPR010898">
    <property type="entry name" value="Hpre_diP_synth_I"/>
</dbReference>
<feature type="transmembrane region" description="Helical" evidence="1">
    <location>
        <begin position="76"/>
        <end position="98"/>
    </location>
</feature>
<evidence type="ECO:0000256" key="1">
    <source>
        <dbReference type="SAM" id="Phobius"/>
    </source>
</evidence>
<sequence length="177" mass="18752">MSAKIRTIAQMGMLFALAMALSFLEGLLPVLPGLPPGFKLGLSNIVTMYCLFFWGRRKALLMAVLKSSFVLLTRGVTAGLLSLTGGLVSVAVMALLLLPKRSSLSYFTISVAGAVAHNLGQLAAAAFLLQTALSLYYMPVILVAGIGMGAVTGTVLKMVLPYLKRLSPEKPRPKAEP</sequence>